<organism evidence="1 2">
    <name type="scientific">Crocosphaera watsonii WH 0003</name>
    <dbReference type="NCBI Taxonomy" id="423471"/>
    <lineage>
        <taxon>Bacteria</taxon>
        <taxon>Bacillati</taxon>
        <taxon>Cyanobacteriota</taxon>
        <taxon>Cyanophyceae</taxon>
        <taxon>Oscillatoriophycideae</taxon>
        <taxon>Chroococcales</taxon>
        <taxon>Aphanothecaceae</taxon>
        <taxon>Crocosphaera</taxon>
    </lineage>
</organism>
<comment type="caution">
    <text evidence="1">The sequence shown here is derived from an EMBL/GenBank/DDBJ whole genome shotgun (WGS) entry which is preliminary data.</text>
</comment>
<evidence type="ECO:0000313" key="2">
    <source>
        <dbReference type="Proteomes" id="UP000003477"/>
    </source>
</evidence>
<reference evidence="1 2" key="1">
    <citation type="journal article" date="2011" name="Front. Microbiol.">
        <title>Two Strains of Crocosphaera watsonii with Highly Conserved Genomes are Distinguished by Strain-Specific Features.</title>
        <authorList>
            <person name="Bench S.R."/>
            <person name="Ilikchyan I.N."/>
            <person name="Tripp H.J."/>
            <person name="Zehr J.P."/>
        </authorList>
    </citation>
    <scope>NUCLEOTIDE SEQUENCE [LARGE SCALE GENOMIC DNA]</scope>
    <source>
        <strain evidence="1 2">WH 0003</strain>
    </source>
</reference>
<name>G5JED0_CROWT</name>
<evidence type="ECO:0000313" key="1">
    <source>
        <dbReference type="EMBL" id="EHJ09455.1"/>
    </source>
</evidence>
<dbReference type="AlphaFoldDB" id="G5JED0"/>
<sequence>MEAVGLKLPKDDDGKAYATEEMIQQLDDLDQHLKNGGSLKHYTPVTSVTTHLESSDNNNILDKTTQTTQLTTQQTTQMSREELLEIIEVLGTAIACRLQPIDPIAYNHSLEQAQEKNWILSTFEVKQLIGIKPSCPKGENVFTRGCWAFTKAGKIGNQTGWRVKKIVED</sequence>
<gene>
    <name evidence="1" type="ORF">CWATWH0003_B117</name>
</gene>
<dbReference type="EMBL" id="AESD01000989">
    <property type="protein sequence ID" value="EHJ09455.1"/>
    <property type="molecule type" value="Genomic_DNA"/>
</dbReference>
<protein>
    <submittedName>
        <fullName evidence="1">Uncharacterized protein</fullName>
    </submittedName>
</protein>
<dbReference type="Proteomes" id="UP000003477">
    <property type="component" value="Unassembled WGS sequence"/>
</dbReference>
<dbReference type="PATRIC" id="fig|423471.3.peg.5389"/>
<proteinExistence type="predicted"/>
<accession>G5JED0</accession>